<dbReference type="Proteomes" id="UP000032483">
    <property type="component" value="Unassembled WGS sequence"/>
</dbReference>
<name>A0A0D8J2X7_9FIRM</name>
<gene>
    <name evidence="2" type="ORF">TQ39_02565</name>
</gene>
<evidence type="ECO:0000313" key="2">
    <source>
        <dbReference type="EMBL" id="KJF41114.1"/>
    </source>
</evidence>
<dbReference type="AlphaFoldDB" id="A0A0D8J2X7"/>
<keyword evidence="3" id="KW-1185">Reference proteome</keyword>
<organism evidence="2 3">
    <name type="scientific">Ruthenibacterium lactatiformans</name>
    <dbReference type="NCBI Taxonomy" id="1550024"/>
    <lineage>
        <taxon>Bacteria</taxon>
        <taxon>Bacillati</taxon>
        <taxon>Bacillota</taxon>
        <taxon>Clostridia</taxon>
        <taxon>Eubacteriales</taxon>
        <taxon>Oscillospiraceae</taxon>
        <taxon>Ruthenibacterium</taxon>
    </lineage>
</organism>
<dbReference type="EMBL" id="JXXK01000002">
    <property type="protein sequence ID" value="KJF41114.1"/>
    <property type="molecule type" value="Genomic_DNA"/>
</dbReference>
<evidence type="ECO:0000256" key="1">
    <source>
        <dbReference type="SAM" id="MobiDB-lite"/>
    </source>
</evidence>
<feature type="compositionally biased region" description="Basic and acidic residues" evidence="1">
    <location>
        <begin position="7"/>
        <end position="20"/>
    </location>
</feature>
<proteinExistence type="predicted"/>
<dbReference type="RefSeq" id="WP_050004444.1">
    <property type="nucleotide sequence ID" value="NZ_CAUEXJ010000025.1"/>
</dbReference>
<comment type="caution">
    <text evidence="2">The sequence shown here is derived from an EMBL/GenBank/DDBJ whole genome shotgun (WGS) entry which is preliminary data.</text>
</comment>
<feature type="region of interest" description="Disordered" evidence="1">
    <location>
        <begin position="1"/>
        <end position="25"/>
    </location>
</feature>
<reference evidence="2" key="1">
    <citation type="submission" date="2015-02" db="EMBL/GenBank/DDBJ databases">
        <title>A novel member of the family Ruminococcaceae isolated from human feces.</title>
        <authorList>
            <person name="Shkoporov A.N."/>
            <person name="Chaplin A.V."/>
            <person name="Motuzova O.V."/>
            <person name="Kafarskaia L.I."/>
            <person name="Khokhlova E.V."/>
            <person name="Efimov B.A."/>
        </authorList>
    </citation>
    <scope>NUCLEOTIDE SEQUENCE [LARGE SCALE GENOMIC DNA]</scope>
    <source>
        <strain evidence="2">585-1</strain>
    </source>
</reference>
<accession>A0A0D8J2X7</accession>
<protein>
    <submittedName>
        <fullName evidence="2">Uncharacterized protein</fullName>
    </submittedName>
</protein>
<sequence>MIFQTVEKGKEGKETSEKKAGGGKAMHLCAAKCRPRGECRKKGVVTAPAGAYRSGTKPPLRTTPLKARLLARRRPFFI</sequence>
<dbReference type="GeneID" id="42855518"/>
<evidence type="ECO:0000313" key="3">
    <source>
        <dbReference type="Proteomes" id="UP000032483"/>
    </source>
</evidence>